<dbReference type="VEuPathDB" id="FungiDB:I7I53_01607"/>
<evidence type="ECO:0000313" key="3">
    <source>
        <dbReference type="Proteomes" id="UP000663419"/>
    </source>
</evidence>
<reference evidence="2" key="1">
    <citation type="submission" date="2021-01" db="EMBL/GenBank/DDBJ databases">
        <title>Chromosome-level genome assembly of a human fungal pathogen reveals clustering of transcriptionally co-regulated genes.</title>
        <authorList>
            <person name="Voorhies M."/>
            <person name="Cohen S."/>
            <person name="Shea T.P."/>
            <person name="Petrus S."/>
            <person name="Munoz J.F."/>
            <person name="Poplawski S."/>
            <person name="Goldman W.E."/>
            <person name="Michael T."/>
            <person name="Cuomo C.A."/>
            <person name="Sil A."/>
            <person name="Beyhan S."/>
        </authorList>
    </citation>
    <scope>NUCLEOTIDE SEQUENCE</scope>
    <source>
        <strain evidence="2">H88</strain>
    </source>
</reference>
<dbReference type="EMBL" id="CP069104">
    <property type="protein sequence ID" value="QSS54140.1"/>
    <property type="molecule type" value="Genomic_DNA"/>
</dbReference>
<dbReference type="Gene3D" id="1.20.1280.50">
    <property type="match status" value="1"/>
</dbReference>
<name>A0A8A1LKY9_AJEC8</name>
<dbReference type="Gene3D" id="2.130.10.30">
    <property type="entry name" value="Regulator of chromosome condensation 1/beta-lactamase-inhibitor protein II"/>
    <property type="match status" value="1"/>
</dbReference>
<dbReference type="SUPFAM" id="SSF50985">
    <property type="entry name" value="RCC1/BLIP-II"/>
    <property type="match status" value="1"/>
</dbReference>
<dbReference type="InterPro" id="IPR051553">
    <property type="entry name" value="Ran_GTPase-activating"/>
</dbReference>
<dbReference type="Pfam" id="PF12937">
    <property type="entry name" value="F-box-like"/>
    <property type="match status" value="1"/>
</dbReference>
<dbReference type="SUPFAM" id="SSF81383">
    <property type="entry name" value="F-box domain"/>
    <property type="match status" value="1"/>
</dbReference>
<feature type="domain" description="F-box" evidence="1">
    <location>
        <begin position="5"/>
        <end position="52"/>
    </location>
</feature>
<sequence length="632" mass="71330">MMSPSTTLVDLPDDILFHIFLYLEPGEFLSLCGVNRHMQSNFKEASEYWRVHTLRTFRIPIRRLFHPNGPRWYSLYKTLSAKCRIFTWGRVDWLNPVDKPWPAEIRVPGGIGNVADLQCSQFSIAILTSDGIIYLEGFLYNDFFETRDFKPLRFPSRFRPTSKHLYEPATAISQMSCGRNHILGFSDDGRIWSWHAESAPCCQMRFSNVDISLGSQDRSRSGTVTKVVAGWAYNSAYITGTGILYWKARESVSNMAPDDDGVVAISASIIPRTEFRRLHSLPEAEHPMGEVRNYVVLDKYIVFITDANKAFATQLRTGDTTELPKFSAPGRIFVDIQGTYQNFAIFTAGGEVLLGNILEIRRISPTSSNSKNHGLEIEPAAPPSLQHSDVISIAFGDCHFHALHANGKISAHGIELQPYGSLGLGSSPYGVPFRGLKHRTSKPSGDLVKYPFAENSRSPQFVWFEPEKKLWLSYLKQECQGNEERSSIWAKALTLNRRGILEEYCKCIERQGEAWGDFPDIKELDSDDALGAYFAVSIAAGGRQSAALVLVNDDLAKKIKDKHVLEYNSGIEPVFDPRPERLPDDKQPIKYRFELGNFPTPHLTDRGDIDTDRYDFSTWKYGFPGDNSQVPN</sequence>
<dbReference type="InterPro" id="IPR009091">
    <property type="entry name" value="RCC1/BLIP-II"/>
</dbReference>
<organism evidence="2 3">
    <name type="scientific">Ajellomyces capsulatus (strain H88)</name>
    <name type="common">Darling's disease fungus</name>
    <name type="synonym">Histoplasma capsulatum</name>
    <dbReference type="NCBI Taxonomy" id="544711"/>
    <lineage>
        <taxon>Eukaryota</taxon>
        <taxon>Fungi</taxon>
        <taxon>Dikarya</taxon>
        <taxon>Ascomycota</taxon>
        <taxon>Pezizomycotina</taxon>
        <taxon>Eurotiomycetes</taxon>
        <taxon>Eurotiomycetidae</taxon>
        <taxon>Onygenales</taxon>
        <taxon>Ajellomycetaceae</taxon>
        <taxon>Histoplasma</taxon>
    </lineage>
</organism>
<dbReference type="PANTHER" id="PTHR45982:SF3">
    <property type="entry name" value="F-BOX PROTEIN POF9"/>
    <property type="match status" value="1"/>
</dbReference>
<dbReference type="PANTHER" id="PTHR45982">
    <property type="entry name" value="REGULATOR OF CHROMOSOME CONDENSATION"/>
    <property type="match status" value="1"/>
</dbReference>
<evidence type="ECO:0000259" key="1">
    <source>
        <dbReference type="PROSITE" id="PS50181"/>
    </source>
</evidence>
<evidence type="ECO:0000313" key="2">
    <source>
        <dbReference type="EMBL" id="QSS54140.1"/>
    </source>
</evidence>
<dbReference type="AlphaFoldDB" id="A0A8A1LKY9"/>
<dbReference type="CDD" id="cd09917">
    <property type="entry name" value="F-box_SF"/>
    <property type="match status" value="1"/>
</dbReference>
<proteinExistence type="predicted"/>
<dbReference type="GO" id="GO:0005085">
    <property type="term" value="F:guanyl-nucleotide exchange factor activity"/>
    <property type="evidence" value="ECO:0007669"/>
    <property type="project" value="TreeGrafter"/>
</dbReference>
<dbReference type="PROSITE" id="PS50181">
    <property type="entry name" value="FBOX"/>
    <property type="match status" value="1"/>
</dbReference>
<dbReference type="Proteomes" id="UP000663419">
    <property type="component" value="Chromosome 3"/>
</dbReference>
<protein>
    <recommendedName>
        <fullName evidence="1">F-box domain-containing protein</fullName>
    </recommendedName>
</protein>
<gene>
    <name evidence="2" type="ORF">I7I53_01607</name>
</gene>
<dbReference type="InterPro" id="IPR036047">
    <property type="entry name" value="F-box-like_dom_sf"/>
</dbReference>
<dbReference type="InterPro" id="IPR001810">
    <property type="entry name" value="F-box_dom"/>
</dbReference>
<accession>A0A8A1LKY9</accession>
<dbReference type="GO" id="GO:0005737">
    <property type="term" value="C:cytoplasm"/>
    <property type="evidence" value="ECO:0007669"/>
    <property type="project" value="TreeGrafter"/>
</dbReference>